<gene>
    <name evidence="1" type="ORF">T4B_8938</name>
    <name evidence="2" type="ORF">T4C_8063</name>
</gene>
<name>A0A0V1K295_TRIPS</name>
<proteinExistence type="predicted"/>
<evidence type="ECO:0000313" key="2">
    <source>
        <dbReference type="EMBL" id="KRZ41344.1"/>
    </source>
</evidence>
<dbReference type="EMBL" id="JYDV01000020">
    <property type="protein sequence ID" value="KRZ41344.1"/>
    <property type="molecule type" value="Genomic_DNA"/>
</dbReference>
<dbReference type="Proteomes" id="UP000054826">
    <property type="component" value="Unassembled WGS sequence"/>
</dbReference>
<evidence type="ECO:0000313" key="4">
    <source>
        <dbReference type="Proteomes" id="UP000054826"/>
    </source>
</evidence>
<feature type="non-terminal residue" evidence="2">
    <location>
        <position position="1"/>
    </location>
</feature>
<dbReference type="AlphaFoldDB" id="A0A0V1K295"/>
<comment type="caution">
    <text evidence="2">The sequence shown here is derived from an EMBL/GenBank/DDBJ whole genome shotgun (WGS) entry which is preliminary data.</text>
</comment>
<dbReference type="Proteomes" id="UP000054805">
    <property type="component" value="Unassembled WGS sequence"/>
</dbReference>
<sequence length="92" mass="11105">LVKFNCPEHSWIEQIHGEFLFYEEDFGMKLRRPRLNGNNISILALQDNKYEYDDGKCNFMTWCNEPENTSRIKELYMILNIFCISTTNRYHC</sequence>
<keyword evidence="3" id="KW-1185">Reference proteome</keyword>
<dbReference type="EMBL" id="JYDS01000077">
    <property type="protein sequence ID" value="KRZ27012.1"/>
    <property type="molecule type" value="Genomic_DNA"/>
</dbReference>
<protein>
    <submittedName>
        <fullName evidence="2">Uncharacterized protein</fullName>
    </submittedName>
</protein>
<organism evidence="2 4">
    <name type="scientific">Trichinella pseudospiralis</name>
    <name type="common">Parasitic roundworm</name>
    <dbReference type="NCBI Taxonomy" id="6337"/>
    <lineage>
        <taxon>Eukaryota</taxon>
        <taxon>Metazoa</taxon>
        <taxon>Ecdysozoa</taxon>
        <taxon>Nematoda</taxon>
        <taxon>Enoplea</taxon>
        <taxon>Dorylaimia</taxon>
        <taxon>Trichinellida</taxon>
        <taxon>Trichinellidae</taxon>
        <taxon>Trichinella</taxon>
    </lineage>
</organism>
<accession>A0A0V1K295</accession>
<evidence type="ECO:0000313" key="3">
    <source>
        <dbReference type="Proteomes" id="UP000054805"/>
    </source>
</evidence>
<evidence type="ECO:0000313" key="1">
    <source>
        <dbReference type="EMBL" id="KRZ27012.1"/>
    </source>
</evidence>
<reference evidence="3 4" key="1">
    <citation type="submission" date="2015-01" db="EMBL/GenBank/DDBJ databases">
        <title>Evolution of Trichinella species and genotypes.</title>
        <authorList>
            <person name="Korhonen P.K."/>
            <person name="Edoardo P."/>
            <person name="Giuseppe L.R."/>
            <person name="Gasser R.B."/>
        </authorList>
    </citation>
    <scope>NUCLEOTIDE SEQUENCE [LARGE SCALE GENOMIC DNA]</scope>
    <source>
        <strain evidence="2">ISS176</strain>
        <strain evidence="1">ISS588</strain>
    </source>
</reference>